<dbReference type="SUPFAM" id="SSF53067">
    <property type="entry name" value="Actin-like ATPase domain"/>
    <property type="match status" value="2"/>
</dbReference>
<keyword evidence="6 8" id="KW-0067">ATP-binding</keyword>
<dbReference type="Pfam" id="PF00370">
    <property type="entry name" value="FGGY_N"/>
    <property type="match status" value="1"/>
</dbReference>
<dbReference type="AlphaFoldDB" id="A0A4Z0WC11"/>
<dbReference type="InterPro" id="IPR050406">
    <property type="entry name" value="FGGY_Carb_Kinase"/>
</dbReference>
<evidence type="ECO:0000259" key="11">
    <source>
        <dbReference type="Pfam" id="PF00370"/>
    </source>
</evidence>
<proteinExistence type="inferred from homology"/>
<dbReference type="GO" id="GO:0005998">
    <property type="term" value="P:xylulose catabolic process"/>
    <property type="evidence" value="ECO:0007669"/>
    <property type="project" value="UniProtKB-UniRule"/>
</dbReference>
<accession>A0A4Z0WC11</accession>
<dbReference type="RefSeq" id="WP_135484386.1">
    <property type="nucleotide sequence ID" value="NZ_SRMF01000009.1"/>
</dbReference>
<gene>
    <name evidence="8 10 13" type="primary">xylB</name>
    <name evidence="13" type="ORF">E4656_16355</name>
</gene>
<evidence type="ECO:0000256" key="3">
    <source>
        <dbReference type="ARBA" id="ARBA00022679"/>
    </source>
</evidence>
<comment type="similarity">
    <text evidence="1 8 9">Belongs to the FGGY kinase family.</text>
</comment>
<dbReference type="PROSITE" id="PS00445">
    <property type="entry name" value="FGGY_KINASES_2"/>
    <property type="match status" value="1"/>
</dbReference>
<dbReference type="PROSITE" id="PS00933">
    <property type="entry name" value="FGGY_KINASES_1"/>
    <property type="match status" value="1"/>
</dbReference>
<keyword evidence="7 8" id="KW-0119">Carbohydrate metabolism</keyword>
<dbReference type="PANTHER" id="PTHR43095">
    <property type="entry name" value="SUGAR KINASE"/>
    <property type="match status" value="1"/>
</dbReference>
<organism evidence="13 14">
    <name type="scientific">Natronospirillum operosum</name>
    <dbReference type="NCBI Taxonomy" id="2759953"/>
    <lineage>
        <taxon>Bacteria</taxon>
        <taxon>Pseudomonadati</taxon>
        <taxon>Pseudomonadota</taxon>
        <taxon>Gammaproteobacteria</taxon>
        <taxon>Oceanospirillales</taxon>
        <taxon>Natronospirillaceae</taxon>
        <taxon>Natronospirillum</taxon>
    </lineage>
</organism>
<keyword evidence="3 8" id="KW-0808">Transferase</keyword>
<comment type="catalytic activity">
    <reaction evidence="8 10">
        <text>D-xylulose + ATP = D-xylulose 5-phosphate + ADP + H(+)</text>
        <dbReference type="Rhea" id="RHEA:10964"/>
        <dbReference type="ChEBI" id="CHEBI:15378"/>
        <dbReference type="ChEBI" id="CHEBI:17140"/>
        <dbReference type="ChEBI" id="CHEBI:30616"/>
        <dbReference type="ChEBI" id="CHEBI:57737"/>
        <dbReference type="ChEBI" id="CHEBI:456216"/>
        <dbReference type="EC" id="2.7.1.17"/>
    </reaction>
</comment>
<dbReference type="Proteomes" id="UP000297475">
    <property type="component" value="Unassembled WGS sequence"/>
</dbReference>
<dbReference type="InterPro" id="IPR000577">
    <property type="entry name" value="Carb_kinase_FGGY"/>
</dbReference>
<evidence type="ECO:0000256" key="2">
    <source>
        <dbReference type="ARBA" id="ARBA00022629"/>
    </source>
</evidence>
<evidence type="ECO:0000256" key="9">
    <source>
        <dbReference type="RuleBase" id="RU003733"/>
    </source>
</evidence>
<keyword evidence="2 8" id="KW-0859">Xylose metabolism</keyword>
<dbReference type="Gene3D" id="3.30.420.40">
    <property type="match status" value="2"/>
</dbReference>
<evidence type="ECO:0000256" key="4">
    <source>
        <dbReference type="ARBA" id="ARBA00022741"/>
    </source>
</evidence>
<keyword evidence="14" id="KW-1185">Reference proteome</keyword>
<dbReference type="InterPro" id="IPR018483">
    <property type="entry name" value="Carb_kinase_FGGY_CS"/>
</dbReference>
<feature type="site" description="Important for activity" evidence="8">
    <location>
        <position position="6"/>
    </location>
</feature>
<dbReference type="NCBIfam" id="TIGR01312">
    <property type="entry name" value="XylB"/>
    <property type="match status" value="1"/>
</dbReference>
<dbReference type="InterPro" id="IPR043129">
    <property type="entry name" value="ATPase_NBD"/>
</dbReference>
<reference evidence="13 14" key="1">
    <citation type="submission" date="2019-04" db="EMBL/GenBank/DDBJ databases">
        <title>Natronospirillum operosus gen. nov., sp. nov., a haloalkaliphilic satellite isolated from decaying biomass of laboratory culture of cyanobacterium Geitlerinema sp. and proposal of Natronospirillaceae fam. nov. and Saccharospirillaceae fam. nov.</title>
        <authorList>
            <person name="Kevbrin V."/>
            <person name="Boltyanskaya Y."/>
            <person name="Koziaeva V."/>
            <person name="Grouzdev D.S."/>
            <person name="Park M."/>
            <person name="Cho J."/>
        </authorList>
    </citation>
    <scope>NUCLEOTIDE SEQUENCE [LARGE SCALE GENOMIC DNA]</scope>
    <source>
        <strain evidence="13 14">G-116</strain>
    </source>
</reference>
<dbReference type="OrthoDB" id="9805576at2"/>
<evidence type="ECO:0000256" key="10">
    <source>
        <dbReference type="RuleBase" id="RU364073"/>
    </source>
</evidence>
<keyword evidence="5 8" id="KW-0418">Kinase</keyword>
<feature type="active site" description="Proton acceptor" evidence="8">
    <location>
        <position position="233"/>
    </location>
</feature>
<evidence type="ECO:0000256" key="1">
    <source>
        <dbReference type="ARBA" id="ARBA00009156"/>
    </source>
</evidence>
<dbReference type="GO" id="GO:0042732">
    <property type="term" value="P:D-xylose metabolic process"/>
    <property type="evidence" value="ECO:0007669"/>
    <property type="project" value="UniProtKB-KW"/>
</dbReference>
<feature type="domain" description="Carbohydrate kinase FGGY N-terminal" evidence="11">
    <location>
        <begin position="1"/>
        <end position="240"/>
    </location>
</feature>
<comment type="caution">
    <text evidence="13">The sequence shown here is derived from an EMBL/GenBank/DDBJ whole genome shotgun (WGS) entry which is preliminary data.</text>
</comment>
<dbReference type="InterPro" id="IPR018484">
    <property type="entry name" value="FGGY_N"/>
</dbReference>
<dbReference type="GO" id="GO:0005524">
    <property type="term" value="F:ATP binding"/>
    <property type="evidence" value="ECO:0007669"/>
    <property type="project" value="UniProtKB-UniRule"/>
</dbReference>
<evidence type="ECO:0000256" key="8">
    <source>
        <dbReference type="HAMAP-Rule" id="MF_02220"/>
    </source>
</evidence>
<dbReference type="EC" id="2.7.1.17" evidence="8 10"/>
<evidence type="ECO:0000259" key="12">
    <source>
        <dbReference type="Pfam" id="PF02782"/>
    </source>
</evidence>
<evidence type="ECO:0000313" key="13">
    <source>
        <dbReference type="EMBL" id="TGG91293.1"/>
    </source>
</evidence>
<name>A0A4Z0WC11_9GAMM</name>
<dbReference type="EMBL" id="SRMF01000009">
    <property type="protein sequence ID" value="TGG91293.1"/>
    <property type="molecule type" value="Genomic_DNA"/>
</dbReference>
<dbReference type="PIRSF" id="PIRSF000538">
    <property type="entry name" value="GlpK"/>
    <property type="match status" value="1"/>
</dbReference>
<dbReference type="CDD" id="cd07808">
    <property type="entry name" value="ASKHA_NBD_FGGY_EcXK-like"/>
    <property type="match status" value="1"/>
</dbReference>
<evidence type="ECO:0000256" key="7">
    <source>
        <dbReference type="ARBA" id="ARBA00023277"/>
    </source>
</evidence>
<dbReference type="InterPro" id="IPR018485">
    <property type="entry name" value="FGGY_C"/>
</dbReference>
<feature type="binding site" evidence="8">
    <location>
        <begin position="77"/>
        <end position="78"/>
    </location>
    <ligand>
        <name>substrate</name>
    </ligand>
</feature>
<dbReference type="GO" id="GO:0004856">
    <property type="term" value="F:D-xylulokinase activity"/>
    <property type="evidence" value="ECO:0007669"/>
    <property type="project" value="UniProtKB-UniRule"/>
</dbReference>
<evidence type="ECO:0000256" key="6">
    <source>
        <dbReference type="ARBA" id="ARBA00022840"/>
    </source>
</evidence>
<dbReference type="PANTHER" id="PTHR43095:SF6">
    <property type="entry name" value="XYLULOSE KINASE"/>
    <property type="match status" value="1"/>
</dbReference>
<evidence type="ECO:0000313" key="14">
    <source>
        <dbReference type="Proteomes" id="UP000297475"/>
    </source>
</evidence>
<dbReference type="HAMAP" id="MF_02220">
    <property type="entry name" value="XylB"/>
    <property type="match status" value="1"/>
</dbReference>
<keyword evidence="4 8" id="KW-0547">Nucleotide-binding</keyword>
<dbReference type="InterPro" id="IPR006000">
    <property type="entry name" value="Xylulokinase"/>
</dbReference>
<evidence type="ECO:0000256" key="5">
    <source>
        <dbReference type="ARBA" id="ARBA00022777"/>
    </source>
</evidence>
<dbReference type="Pfam" id="PF02782">
    <property type="entry name" value="FGGY_C"/>
    <property type="match status" value="1"/>
</dbReference>
<sequence length="489" mass="52560">MYLGLDLGTSGLKAVLTGADGSVVDSASASVQTQYPSPSQVEQQPEDWWAALQQALAELGRRQDLGAVKAIGLAGHMHGAVLLDSTGAVIRPCIQWNDGRSAEQCRVLEDSLDDFRVRSGNVAMPGFTAPKVLWVREHEPENFARIARVVLPKDYLRFRLTGEYWSEMSDAAGTLWLNPQTRDWDDELLRISGLERHHMPALTEGSRVTGRVSAAAAAELGLREVPVVGGAGDNAAGAIGVGVTRPGQGFISLGTSGVYFVVSEAHCAAPEQTVHAFCHCLPERWHQMSVMLSAASCLDWLANLTGATVSELLAEVEASDVRETPVLFLPYLTGERTPHNDPNLRAQFFGLSGSTQRAELTLAVLEGVAYGIADGEDALKAAGTPLQDISLIGGGARSAFWRQLIADVLQRTLHFREGGEVGPGLGAARLAHLGLAGDDDASIEAICPPPPIVQTHEPDSGRADHHRRRLALFRRLHQQTASLHHSPEY</sequence>
<feature type="domain" description="Carbohydrate kinase FGGY C-terminal" evidence="12">
    <location>
        <begin position="250"/>
        <end position="431"/>
    </location>
</feature>
<protein>
    <recommendedName>
        <fullName evidence="8 10">Xylulose kinase</fullName>
        <shortName evidence="8 10">Xylulokinase</shortName>
        <ecNumber evidence="8 10">2.7.1.17</ecNumber>
    </recommendedName>
</protein>
<comment type="function">
    <text evidence="8">Catalyzes the phosphorylation of D-xylulose to D-xylulose 5-phosphate.</text>
</comment>